<keyword evidence="1" id="KW-0732">Signal</keyword>
<protein>
    <submittedName>
        <fullName evidence="3">Outer membrane beta-barrel protein</fullName>
    </submittedName>
</protein>
<evidence type="ECO:0000259" key="2">
    <source>
        <dbReference type="Pfam" id="PF13505"/>
    </source>
</evidence>
<feature type="domain" description="Outer membrane protein beta-barrel" evidence="2">
    <location>
        <begin position="10"/>
        <end position="195"/>
    </location>
</feature>
<accession>A0A7X5AQZ5</accession>
<organism evidence="3 4">
    <name type="scientific">Photobacterium halotolerans</name>
    <dbReference type="NCBI Taxonomy" id="265726"/>
    <lineage>
        <taxon>Bacteria</taxon>
        <taxon>Pseudomonadati</taxon>
        <taxon>Pseudomonadota</taxon>
        <taxon>Gammaproteobacteria</taxon>
        <taxon>Vibrionales</taxon>
        <taxon>Vibrionaceae</taxon>
        <taxon>Photobacterium</taxon>
    </lineage>
</organism>
<dbReference type="AlphaFoldDB" id="A0A7X5AQZ5"/>
<reference evidence="3 4" key="1">
    <citation type="submission" date="2017-05" db="EMBL/GenBank/DDBJ databases">
        <title>High clonality and local adaptation shapes Vibrionaceae linages within an endangered oasis.</title>
        <authorList>
            <person name="Vazquez-Rosas-Landa M."/>
        </authorList>
    </citation>
    <scope>NUCLEOTIDE SEQUENCE [LARGE SCALE GENOMIC DNA]</scope>
    <source>
        <strain evidence="3 4">P46_P4S1P180</strain>
    </source>
</reference>
<comment type="caution">
    <text evidence="3">The sequence shown here is derived from an EMBL/GenBank/DDBJ whole genome shotgun (WGS) entry which is preliminary data.</text>
</comment>
<dbReference type="InterPro" id="IPR011250">
    <property type="entry name" value="OMP/PagP_B-barrel"/>
</dbReference>
<evidence type="ECO:0000256" key="1">
    <source>
        <dbReference type="ARBA" id="ARBA00022729"/>
    </source>
</evidence>
<sequence length="195" mass="21376">MKGIGLGFILFLPGMALAAPHHHTVKMVYVGGAYGETTLDVSSADRAEYEEAGFSIDDTDKGYKFFLGYRINRYAAVEGFLANLGEAKLSHQDSAISASIEMDTWGGAVLGVVPLHPQIEAFAKLGLHAWDMSAKMQGQTLLEDDGTDVLYGIGASYIYYPTYSDDAVSVRIEYERFEMDKESVDLFSAGISYHF</sequence>
<dbReference type="RefSeq" id="WP_161443355.1">
    <property type="nucleotide sequence ID" value="NZ_WXWV01000366.1"/>
</dbReference>
<dbReference type="EMBL" id="WXWW01000083">
    <property type="protein sequence ID" value="NAW64579.1"/>
    <property type="molecule type" value="Genomic_DNA"/>
</dbReference>
<dbReference type="InterPro" id="IPR027385">
    <property type="entry name" value="Beta-barrel_OMP"/>
</dbReference>
<dbReference type="SUPFAM" id="SSF56925">
    <property type="entry name" value="OMPA-like"/>
    <property type="match status" value="1"/>
</dbReference>
<gene>
    <name evidence="3" type="ORF">CAG72_05055</name>
</gene>
<dbReference type="Pfam" id="PF13505">
    <property type="entry name" value="OMP_b-brl"/>
    <property type="match status" value="1"/>
</dbReference>
<dbReference type="Gene3D" id="2.40.160.20">
    <property type="match status" value="1"/>
</dbReference>
<name>A0A7X5AQZ5_9GAMM</name>
<evidence type="ECO:0000313" key="3">
    <source>
        <dbReference type="EMBL" id="NAW64579.1"/>
    </source>
</evidence>
<evidence type="ECO:0000313" key="4">
    <source>
        <dbReference type="Proteomes" id="UP000465712"/>
    </source>
</evidence>
<proteinExistence type="predicted"/>
<dbReference type="Proteomes" id="UP000465712">
    <property type="component" value="Unassembled WGS sequence"/>
</dbReference>